<keyword evidence="2" id="KW-1185">Reference proteome</keyword>
<reference evidence="1" key="1">
    <citation type="submission" date="2022-04" db="EMBL/GenBank/DDBJ databases">
        <title>Genome of the entomopathogenic fungus Entomophthora muscae.</title>
        <authorList>
            <person name="Elya C."/>
            <person name="Lovett B.R."/>
            <person name="Lee E."/>
            <person name="Macias A.M."/>
            <person name="Hajek A.E."/>
            <person name="De Bivort B.L."/>
            <person name="Kasson M.T."/>
            <person name="De Fine Licht H.H."/>
            <person name="Stajich J.E."/>
        </authorList>
    </citation>
    <scope>NUCLEOTIDE SEQUENCE</scope>
    <source>
        <strain evidence="1">Berkeley</strain>
    </source>
</reference>
<comment type="caution">
    <text evidence="1">The sequence shown here is derived from an EMBL/GenBank/DDBJ whole genome shotgun (WGS) entry which is preliminary data.</text>
</comment>
<dbReference type="Proteomes" id="UP001165960">
    <property type="component" value="Unassembled WGS sequence"/>
</dbReference>
<sequence>MVMAFSETLTPDNFIQTRSGIWLINFYSPTCPFSRQFRPYWGLATDQYVRTRPSKHIKFALLDCKQYWDALCKHIDGYPTQLLYVDGQVIDEYPREDDSIQPLIDFLDRKLANVSQKQSNQTAY</sequence>
<evidence type="ECO:0000313" key="1">
    <source>
        <dbReference type="EMBL" id="KAJ9064028.1"/>
    </source>
</evidence>
<dbReference type="EMBL" id="QTSX02004555">
    <property type="protein sequence ID" value="KAJ9064028.1"/>
    <property type="molecule type" value="Genomic_DNA"/>
</dbReference>
<proteinExistence type="predicted"/>
<protein>
    <submittedName>
        <fullName evidence="1">Uncharacterized protein</fullName>
    </submittedName>
</protein>
<evidence type="ECO:0000313" key="2">
    <source>
        <dbReference type="Proteomes" id="UP001165960"/>
    </source>
</evidence>
<gene>
    <name evidence="1" type="ORF">DSO57_1034774</name>
</gene>
<organism evidence="1 2">
    <name type="scientific">Entomophthora muscae</name>
    <dbReference type="NCBI Taxonomy" id="34485"/>
    <lineage>
        <taxon>Eukaryota</taxon>
        <taxon>Fungi</taxon>
        <taxon>Fungi incertae sedis</taxon>
        <taxon>Zoopagomycota</taxon>
        <taxon>Entomophthoromycotina</taxon>
        <taxon>Entomophthoromycetes</taxon>
        <taxon>Entomophthorales</taxon>
        <taxon>Entomophthoraceae</taxon>
        <taxon>Entomophthora</taxon>
    </lineage>
</organism>
<accession>A0ACC2SNU6</accession>
<name>A0ACC2SNU6_9FUNG</name>